<evidence type="ECO:0000313" key="1">
    <source>
        <dbReference type="EMBL" id="GAI28788.1"/>
    </source>
</evidence>
<gene>
    <name evidence="1" type="ORF">S06H3_34294</name>
</gene>
<dbReference type="EMBL" id="BARV01020567">
    <property type="protein sequence ID" value="GAI28788.1"/>
    <property type="molecule type" value="Genomic_DNA"/>
</dbReference>
<dbReference type="AlphaFoldDB" id="X1MBX8"/>
<proteinExistence type="predicted"/>
<organism evidence="1">
    <name type="scientific">marine sediment metagenome</name>
    <dbReference type="NCBI Taxonomy" id="412755"/>
    <lineage>
        <taxon>unclassified sequences</taxon>
        <taxon>metagenomes</taxon>
        <taxon>ecological metagenomes</taxon>
    </lineage>
</organism>
<accession>X1MBX8</accession>
<sequence>RLELPYENIEISDGSEGYHAIDLYDMLLFYFQINDKFPRPLDLEFLECIHFATRDVTWVGIPWQTAVFNFVEDIKPNKLKSELNFRFKRNF</sequence>
<name>X1MBX8_9ZZZZ</name>
<reference evidence="1" key="1">
    <citation type="journal article" date="2014" name="Front. Microbiol.">
        <title>High frequency of phylogenetically diverse reductive dehalogenase-homologous genes in deep subseafloor sedimentary metagenomes.</title>
        <authorList>
            <person name="Kawai M."/>
            <person name="Futagami T."/>
            <person name="Toyoda A."/>
            <person name="Takaki Y."/>
            <person name="Nishi S."/>
            <person name="Hori S."/>
            <person name="Arai W."/>
            <person name="Tsubouchi T."/>
            <person name="Morono Y."/>
            <person name="Uchiyama I."/>
            <person name="Ito T."/>
            <person name="Fujiyama A."/>
            <person name="Inagaki F."/>
            <person name="Takami H."/>
        </authorList>
    </citation>
    <scope>NUCLEOTIDE SEQUENCE</scope>
    <source>
        <strain evidence="1">Expedition CK06-06</strain>
    </source>
</reference>
<protein>
    <submittedName>
        <fullName evidence="1">Uncharacterized protein</fullName>
    </submittedName>
</protein>
<feature type="non-terminal residue" evidence="1">
    <location>
        <position position="1"/>
    </location>
</feature>
<comment type="caution">
    <text evidence="1">The sequence shown here is derived from an EMBL/GenBank/DDBJ whole genome shotgun (WGS) entry which is preliminary data.</text>
</comment>